<comment type="subunit">
    <text evidence="9">Heterodimer of a TEP1-N chain and an TEP1-C chain non-covalently linked. Forms a complex composed of TEP1-N and TEP1-C heterodimer, LRIM1 and APL1C; the interaction stabilizes TEP1-N and TEP1-C heterodimer, prevents its binding to tissues while circulating in the hemolymph and protects the thioester bond from hydrolysis. Mature TEP1 and to a lesser extent full-length TEP1 interact with SPCLIP1; the interaction is induced by microbial infection.</text>
</comment>
<evidence type="ECO:0000256" key="6">
    <source>
        <dbReference type="ARBA" id="ARBA00023157"/>
    </source>
</evidence>
<dbReference type="Pfam" id="PF21412">
    <property type="entry name" value="TEP1_CUB2"/>
    <property type="match status" value="2"/>
</dbReference>
<dbReference type="Pfam" id="PF01835">
    <property type="entry name" value="MG2"/>
    <property type="match status" value="2"/>
</dbReference>
<organism evidence="14 15">
    <name type="scientific">Anopheles dirus</name>
    <dbReference type="NCBI Taxonomy" id="7168"/>
    <lineage>
        <taxon>Eukaryota</taxon>
        <taxon>Metazoa</taxon>
        <taxon>Ecdysozoa</taxon>
        <taxon>Arthropoda</taxon>
        <taxon>Hexapoda</taxon>
        <taxon>Insecta</taxon>
        <taxon>Pterygota</taxon>
        <taxon>Neoptera</taxon>
        <taxon>Endopterygota</taxon>
        <taxon>Diptera</taxon>
        <taxon>Nematocera</taxon>
        <taxon>Culicoidea</taxon>
        <taxon>Culicidae</taxon>
        <taxon>Anophelinae</taxon>
        <taxon>Anopheles</taxon>
    </lineage>
</organism>
<dbReference type="Gene3D" id="2.60.120.1540">
    <property type="match status" value="2"/>
</dbReference>
<evidence type="ECO:0000256" key="8">
    <source>
        <dbReference type="ARBA" id="ARBA00057615"/>
    </source>
</evidence>
<dbReference type="InterPro" id="IPR011626">
    <property type="entry name" value="Alpha-macroglobulin_TED"/>
</dbReference>
<dbReference type="SMART" id="SM01361">
    <property type="entry name" value="A2M_recep"/>
    <property type="match status" value="2"/>
</dbReference>
<evidence type="ECO:0000256" key="9">
    <source>
        <dbReference type="ARBA" id="ARBA00063781"/>
    </source>
</evidence>
<dbReference type="GO" id="GO:0004866">
    <property type="term" value="F:endopeptidase inhibitor activity"/>
    <property type="evidence" value="ECO:0007669"/>
    <property type="project" value="InterPro"/>
</dbReference>
<dbReference type="Gene3D" id="2.60.40.10">
    <property type="entry name" value="Immunoglobulins"/>
    <property type="match status" value="2"/>
</dbReference>
<evidence type="ECO:0000256" key="10">
    <source>
        <dbReference type="ARBA" id="ARBA00078071"/>
    </source>
</evidence>
<dbReference type="SUPFAM" id="SSF48239">
    <property type="entry name" value="Terpenoid cyclases/Protein prenyltransferases"/>
    <property type="match status" value="2"/>
</dbReference>
<evidence type="ECO:0000256" key="1">
    <source>
        <dbReference type="ARBA" id="ARBA00004613"/>
    </source>
</evidence>
<dbReference type="VEuPathDB" id="VectorBase:ADIR011602"/>
<feature type="domain" description="Alpha-2-macroglobulin bait region" evidence="11">
    <location>
        <begin position="1305"/>
        <end position="1435"/>
    </location>
</feature>
<dbReference type="Pfam" id="PF00207">
    <property type="entry name" value="A2M"/>
    <property type="match status" value="2"/>
</dbReference>
<dbReference type="InterPro" id="IPR041555">
    <property type="entry name" value="MG3"/>
</dbReference>
<reference evidence="15" key="1">
    <citation type="submission" date="2013-03" db="EMBL/GenBank/DDBJ databases">
        <title>The Genome Sequence of Anopheles dirus WRAIR2.</title>
        <authorList>
            <consortium name="The Broad Institute Genomics Platform"/>
            <person name="Neafsey D.E."/>
            <person name="Walton C."/>
            <person name="Walker B."/>
            <person name="Young S.K."/>
            <person name="Zeng Q."/>
            <person name="Gargeya S."/>
            <person name="Fitzgerald M."/>
            <person name="Haas B."/>
            <person name="Abouelleil A."/>
            <person name="Allen A.W."/>
            <person name="Alvarado L."/>
            <person name="Arachchi H.M."/>
            <person name="Berlin A.M."/>
            <person name="Chapman S.B."/>
            <person name="Gainer-Dewar J."/>
            <person name="Goldberg J."/>
            <person name="Griggs A."/>
            <person name="Gujja S."/>
            <person name="Hansen M."/>
            <person name="Howarth C."/>
            <person name="Imamovic A."/>
            <person name="Ireland A."/>
            <person name="Larimer J."/>
            <person name="McCowan C."/>
            <person name="Murphy C."/>
            <person name="Pearson M."/>
            <person name="Poon T.W."/>
            <person name="Priest M."/>
            <person name="Roberts A."/>
            <person name="Saif S."/>
            <person name="Shea T."/>
            <person name="Sisk P."/>
            <person name="Sykes S."/>
            <person name="Wortman J."/>
            <person name="Nusbaum C."/>
            <person name="Birren B."/>
        </authorList>
    </citation>
    <scope>NUCLEOTIDE SEQUENCE [LARGE SCALE GENOMIC DNA]</scope>
    <source>
        <strain evidence="15">WRAIR2</strain>
    </source>
</reference>
<dbReference type="STRING" id="7168.A0A182NVA1"/>
<feature type="domain" description="Alpha-2-macroglobulin" evidence="12">
    <location>
        <begin position="301"/>
        <end position="392"/>
    </location>
</feature>
<evidence type="ECO:0000256" key="2">
    <source>
        <dbReference type="ARBA" id="ARBA00022525"/>
    </source>
</evidence>
<keyword evidence="6" id="KW-1015">Disulfide bond</keyword>
<keyword evidence="5" id="KW-0882">Thioester bond</keyword>
<dbReference type="InterPro" id="IPR047565">
    <property type="entry name" value="Alpha-macroglob_thiol-ester_cl"/>
</dbReference>
<dbReference type="Gene3D" id="2.60.40.1940">
    <property type="match status" value="2"/>
</dbReference>
<dbReference type="Pfam" id="PF17791">
    <property type="entry name" value="MG3"/>
    <property type="match status" value="2"/>
</dbReference>
<dbReference type="Pfam" id="PF17789">
    <property type="entry name" value="MG4"/>
    <property type="match status" value="1"/>
</dbReference>
<feature type="domain" description="Alpha-macroglobulin receptor-binding" evidence="13">
    <location>
        <begin position="2091"/>
        <end position="2180"/>
    </location>
</feature>
<dbReference type="FunFam" id="2.60.40.1930:FF:000001">
    <property type="entry name" value="CD109 isoform 3"/>
    <property type="match status" value="1"/>
</dbReference>
<dbReference type="SMART" id="SM01360">
    <property type="entry name" value="A2M"/>
    <property type="match status" value="2"/>
</dbReference>
<dbReference type="EnsemblMetazoa" id="ADIR011602-RA">
    <property type="protein sequence ID" value="ADIR011602-PA"/>
    <property type="gene ID" value="ADIR011602"/>
</dbReference>
<dbReference type="InterPro" id="IPR001599">
    <property type="entry name" value="Macroglobln_a2"/>
</dbReference>
<protein>
    <recommendedName>
        <fullName evidence="10">TEP1-F</fullName>
    </recommendedName>
</protein>
<keyword evidence="4" id="KW-0391">Immunity</keyword>
<dbReference type="InterPro" id="IPR049135">
    <property type="entry name" value="TEP1_CUB2"/>
</dbReference>
<evidence type="ECO:0000256" key="3">
    <source>
        <dbReference type="ARBA" id="ARBA00022729"/>
    </source>
</evidence>
<dbReference type="SMART" id="SM01359">
    <property type="entry name" value="A2M_N_2"/>
    <property type="match status" value="1"/>
</dbReference>
<comment type="subcellular location">
    <subcellularLocation>
        <location evidence="1">Secreted</location>
    </subcellularLocation>
</comment>
<dbReference type="Proteomes" id="UP000075884">
    <property type="component" value="Unassembled WGS sequence"/>
</dbReference>
<evidence type="ECO:0000259" key="12">
    <source>
        <dbReference type="SMART" id="SM01360"/>
    </source>
</evidence>
<dbReference type="InterPro" id="IPR009048">
    <property type="entry name" value="A-macroglobulin_rcpt-bd"/>
</dbReference>
<dbReference type="InterPro" id="IPR050473">
    <property type="entry name" value="A2M/Complement_sys"/>
</dbReference>
<dbReference type="GO" id="GO:0002376">
    <property type="term" value="P:immune system process"/>
    <property type="evidence" value="ECO:0007669"/>
    <property type="project" value="UniProtKB-KW"/>
</dbReference>
<dbReference type="InterPro" id="IPR013783">
    <property type="entry name" value="Ig-like_fold"/>
</dbReference>
<dbReference type="Gene3D" id="1.50.10.20">
    <property type="match status" value="2"/>
</dbReference>
<evidence type="ECO:0000256" key="7">
    <source>
        <dbReference type="ARBA" id="ARBA00023180"/>
    </source>
</evidence>
<evidence type="ECO:0000259" key="11">
    <source>
        <dbReference type="SMART" id="SM01359"/>
    </source>
</evidence>
<accession>A0A182NVA1</accession>
<dbReference type="Gene3D" id="2.60.40.2950">
    <property type="match status" value="1"/>
</dbReference>
<keyword evidence="3" id="KW-0732">Signal</keyword>
<dbReference type="InterPro" id="IPR036595">
    <property type="entry name" value="A-macroglobulin_rcpt-bd_sf"/>
</dbReference>
<dbReference type="GO" id="GO:0005615">
    <property type="term" value="C:extracellular space"/>
    <property type="evidence" value="ECO:0007669"/>
    <property type="project" value="InterPro"/>
</dbReference>
<proteinExistence type="predicted"/>
<dbReference type="Pfam" id="PF07678">
    <property type="entry name" value="TED_complement"/>
    <property type="match status" value="2"/>
</dbReference>
<dbReference type="Gene3D" id="2.20.130.20">
    <property type="match status" value="3"/>
</dbReference>
<sequence>ILIVGPKFITAGQNFSLVISNFGPESRDVTFKINGVASSGRNILSLSKPAKVSATSNTTISLILNKPVFKPGDTVQFRAIVLNRELRPPAEAKSAHIIIRDPLGNVIRRWASGTLRTGVFEGDVDIATIPLTGLYTISVWVGEEEIGSKTFEVKEYALALFDVQLQPKRVPLVKHQALSLSLTAKYYVGKPVKGIATLDLYLDDDNLDQQKVVNVHGAAHVDMFFKKPLKFEMNITQKSVEPGKQLEINMRGRPGAYVALAAYDQSLLQHSSTRELFWQDIVNAFDGFHAMENNGFDDFDSWLWKTDTIDHTGSKSLKEVAPDTTTAWHLTGFSIDPEYGLGIIKQPIEFTTVQSFYIVANLPYSIKRGEIVTLQFILFSNYPKQYKASVTLYTNILTPVLDNSEKLLSVPVGCGEQNMIRLVPTVMVLDYLTSIGETNTRAIKKATDLLRKGYRHQIRYRRPDGSFAVFPRKDGSVFLTAFVAKTLATASKYISEVQPYMIREAFSWLAAKQQYSGRFDEVSKVFHKDMQGGLREGIALTSFVLIALQEQADVARQHEYVIKKGIDYVARTLPSIEDSYDLAIATYALCLNGHSSHEAFLDKLISKSTTLYNGMERYWSRHAHEIETTAYALLSYVKVGKFVDGTAIMRWLVKQRFTPASFPRTQDTFVGLRALTAMREKVSSSRNDYTVQLRADGLRKEFRVRSYNLGTVQHADVIGDTSHMAIEVNGVGFGLLQVTYEYGVDLRNFTNSFDLRLTKTLSNSGGTLKLRVCASFVPKAPGSRSNMALVEVNFPSGYAVERNPVYEDSYYKRIQNTEVRFGGTSVVLYYNNMGTEQNCFTVTAFRKAKIALKRPAYVLVHDYYEPRKLEGYIHQFLMWRYVRSSLLVIVLAITVCHGILIVGPKFITAGQNFSLVISNFGPESRDVTFKINGVAADGKNILSLSKPAKVAATSNAAISITLPTTLPAGSYNFAIDGQNGFKFHQAVELVHVGNTLSALIQLSKPVFKPGDTVQFRAIVLNRELRPPAEAKSAHIIIRDPLGNVIRRWASATLRTGVFEGDVDIATIPLTGMYTISVWVGEEEIGSKAFEVKEYALALFDVQLQPKRVPLVKHQALSLSLTAKYYVGKPVKGTATLELYLEDERLDQRRVLDVYGAAQVDLQFNDRLNEYGEPQTVRVDLTFTQDETNHTIFKQQQITMYESPYLVELHKEQPEFDVGKPYRCFVRLQYHDGSPAKAITAQVKVERDGGGTRKTSYTSDDDGMIKLLLNPTATTQMLLITVTIDDQELLFEQINGREPGKAFIKLYLSSKVVLGEMINLQVTCNTELPFFLYYVISKGNIVDSGYVKVDKLTEHLLQISATHKMIPKAQIMVATMSGNVVLYDFVNVNFDDLRNNFEMNITQKTLEPGKQLEINMRGRPGAYVALAAYDQSLLQHSSTHDLFWQDIVNTFDGLNGLEYNEFDHFHVRIDSGARAGMIRKRSTFKLSSFRTNFVESWLWKTDTIDQTGSKLLKEVAPDTTTAWHLTGFSIDPEYGLGIIKQPIEFTTVQSFYIVANLPYSIKRGEIVTLQFILFSNYPKQYKASVTLYSVDNQTEFIGRSTADTSYTKTVTVSQDTGVPISFFVKARKLGEMTVRVTANIDPAEDTIETVVRVQPENMMVREMVSRFFSHTSYRNQVFDIELDIDRKAVPGSRKVDFVLTPNILTSVLDNLESLLSVPTGCGEQNMMRLVPIVLVLDYLTSLGTANKQLTDKATGLLRKGYQNQMRYRRPDGSFAVFERNPGSVFLTAFVAKTLATASKYISEVQPDMVQKSYKWLAEKQHSSGRFDEVGQVWHKDMQGGLRNGIALTSFVLIALQEQADVARQHEAVIKKGIDYVARTLPSIEDSYDLAIATYALSLNGHSSHEAFLKRLIGKSTPLSNETERYWSRQAHEIETTAYALLSFVKTEKFVDGTAIMRWLVKQRYTPGSFPRTQDTFVGLKALTALAEKISPSRNEYSVQLRADGLRKEFRVTSEDLMTLQHADVIGDTNHMTLNVSGIGFGLLQVAYEYGVDLRNFTNSFELRLSKTLSNSGGTLKLRVCASFVPQLSDTRSNMALVEVNFPSGYAVERNPISDESNFNPIQKTEVRFGGTSVVLYYNNMGTEQNCFTVTAFRKAKIALKRPAYVLVHDYYEPQFKAIAVYQVDDDVA</sequence>
<dbReference type="Gene3D" id="2.60.40.1930">
    <property type="match status" value="3"/>
</dbReference>
<dbReference type="PANTHER" id="PTHR11412:SF136">
    <property type="entry name" value="CD109 ANTIGEN"/>
    <property type="match status" value="1"/>
</dbReference>
<dbReference type="InterPro" id="IPR040839">
    <property type="entry name" value="MG4"/>
</dbReference>
<dbReference type="PANTHER" id="PTHR11412">
    <property type="entry name" value="MACROGLOBULIN / COMPLEMENT"/>
    <property type="match status" value="1"/>
</dbReference>
<name>A0A182NVA1_9DIPT</name>
<dbReference type="InterPro" id="IPR019742">
    <property type="entry name" value="MacrogloblnA2_CS"/>
</dbReference>
<dbReference type="SMART" id="SM01419">
    <property type="entry name" value="Thiol-ester_cl"/>
    <property type="match status" value="2"/>
</dbReference>
<evidence type="ECO:0000259" key="13">
    <source>
        <dbReference type="SMART" id="SM01361"/>
    </source>
</evidence>
<dbReference type="PROSITE" id="PS00477">
    <property type="entry name" value="ALPHA_2_MACROGLOBULIN"/>
    <property type="match status" value="2"/>
</dbReference>
<keyword evidence="15" id="KW-1185">Reference proteome</keyword>
<dbReference type="Gene3D" id="2.60.40.690">
    <property type="entry name" value="Alpha-macroglobulin, receptor-binding domain"/>
    <property type="match status" value="2"/>
</dbReference>
<dbReference type="Pfam" id="PF07677">
    <property type="entry name" value="A2M_recep"/>
    <property type="match status" value="2"/>
</dbReference>
<evidence type="ECO:0000256" key="4">
    <source>
        <dbReference type="ARBA" id="ARBA00022859"/>
    </source>
</evidence>
<comment type="function">
    <text evidence="8">Binds covalently through a thioester bond to the pathogen surface resulting in pathogen clearance.</text>
</comment>
<keyword evidence="7" id="KW-0325">Glycoprotein</keyword>
<feature type="domain" description="Alpha-2-macroglobulin" evidence="12">
    <location>
        <begin position="1495"/>
        <end position="1586"/>
    </location>
</feature>
<dbReference type="InterPro" id="IPR011625">
    <property type="entry name" value="A2M_N_BRD"/>
</dbReference>
<dbReference type="Pfam" id="PF07703">
    <property type="entry name" value="A2M_BRD"/>
    <property type="match status" value="1"/>
</dbReference>
<keyword evidence="2" id="KW-0964">Secreted</keyword>
<dbReference type="SUPFAM" id="SSF49410">
    <property type="entry name" value="Alpha-macroglobulin receptor domain"/>
    <property type="match status" value="2"/>
</dbReference>
<reference evidence="14" key="2">
    <citation type="submission" date="2020-05" db="UniProtKB">
        <authorList>
            <consortium name="EnsemblMetazoa"/>
        </authorList>
    </citation>
    <scope>IDENTIFICATION</scope>
    <source>
        <strain evidence="14">WRAIR2</strain>
    </source>
</reference>
<dbReference type="InterPro" id="IPR002890">
    <property type="entry name" value="MG2"/>
</dbReference>
<evidence type="ECO:0000313" key="14">
    <source>
        <dbReference type="EnsemblMetazoa" id="ADIR011602-PA"/>
    </source>
</evidence>
<dbReference type="InterPro" id="IPR008930">
    <property type="entry name" value="Terpenoid_cyclase/PrenylTrfase"/>
</dbReference>
<feature type="domain" description="Alpha-macroglobulin receptor-binding" evidence="13">
    <location>
        <begin position="785"/>
        <end position="872"/>
    </location>
</feature>
<evidence type="ECO:0000313" key="15">
    <source>
        <dbReference type="Proteomes" id="UP000075884"/>
    </source>
</evidence>
<evidence type="ECO:0000256" key="5">
    <source>
        <dbReference type="ARBA" id="ARBA00022966"/>
    </source>
</evidence>